<dbReference type="EMBL" id="UINC01074197">
    <property type="protein sequence ID" value="SVC11157.1"/>
    <property type="molecule type" value="Genomic_DNA"/>
</dbReference>
<sequence length="324" mass="34205">MSKSKTNSDCGCPTGDCEPSRRQFFSRGAQSIAAIGVAVQSGATARAARLKPSGWLPTGLGQTRDMTVADGLVYVAGDSAVVVLKPGGEPVRRMEFAEAPRCIAVAKRRLVVGLRDRVLLCDLDGETQAETKRLAKGAALTSLAVAEDGTIFAADGGSSSIWRISPDGEVLDRLAGGKGGRFAVPKSFFPITWADGGLVVAHPGRHRVERYDADGELLARWGKRSRGLAGFSGCCNPVSVAVTDSGEFVTAERGQPRIKLFGKDGKFRSVIAGPEAFDAEEHEQVDTDAELVTCQNGGIEVGLLGDQVVVLDHTTASFRLFDLA</sequence>
<protein>
    <recommendedName>
        <fullName evidence="3">SMP-30/Gluconolactonase/LRE-like region domain-containing protein</fullName>
    </recommendedName>
</protein>
<keyword evidence="1" id="KW-0677">Repeat</keyword>
<dbReference type="PANTHER" id="PTHR24104">
    <property type="entry name" value="E3 UBIQUITIN-PROTEIN LIGASE NHLRC1-RELATED"/>
    <property type="match status" value="1"/>
</dbReference>
<evidence type="ECO:0000256" key="1">
    <source>
        <dbReference type="ARBA" id="ARBA00022737"/>
    </source>
</evidence>
<dbReference type="InterPro" id="IPR001258">
    <property type="entry name" value="NHL_repeat"/>
</dbReference>
<organism evidence="2">
    <name type="scientific">marine metagenome</name>
    <dbReference type="NCBI Taxonomy" id="408172"/>
    <lineage>
        <taxon>unclassified sequences</taxon>
        <taxon>metagenomes</taxon>
        <taxon>ecological metagenomes</taxon>
    </lineage>
</organism>
<dbReference type="InterPro" id="IPR006311">
    <property type="entry name" value="TAT_signal"/>
</dbReference>
<dbReference type="Gene3D" id="2.120.10.30">
    <property type="entry name" value="TolB, C-terminal domain"/>
    <property type="match status" value="1"/>
</dbReference>
<dbReference type="InterPro" id="IPR050952">
    <property type="entry name" value="TRIM-NHL_E3_ligases"/>
</dbReference>
<reference evidence="2" key="1">
    <citation type="submission" date="2018-05" db="EMBL/GenBank/DDBJ databases">
        <authorList>
            <person name="Lanie J.A."/>
            <person name="Ng W.-L."/>
            <person name="Kazmierczak K.M."/>
            <person name="Andrzejewski T.M."/>
            <person name="Davidsen T.M."/>
            <person name="Wayne K.J."/>
            <person name="Tettelin H."/>
            <person name="Glass J.I."/>
            <person name="Rusch D."/>
            <person name="Podicherti R."/>
            <person name="Tsui H.-C.T."/>
            <person name="Winkler M.E."/>
        </authorList>
    </citation>
    <scope>NUCLEOTIDE SEQUENCE</scope>
</reference>
<dbReference type="InterPro" id="IPR011042">
    <property type="entry name" value="6-blade_b-propeller_TolB-like"/>
</dbReference>
<dbReference type="AlphaFoldDB" id="A0A382JJ50"/>
<dbReference type="SUPFAM" id="SSF63829">
    <property type="entry name" value="Calcium-dependent phosphotriesterase"/>
    <property type="match status" value="1"/>
</dbReference>
<gene>
    <name evidence="2" type="ORF">METZ01_LOCUS264011</name>
</gene>
<name>A0A382JJ50_9ZZZZ</name>
<evidence type="ECO:0008006" key="3">
    <source>
        <dbReference type="Google" id="ProtNLM"/>
    </source>
</evidence>
<evidence type="ECO:0000313" key="2">
    <source>
        <dbReference type="EMBL" id="SVC11157.1"/>
    </source>
</evidence>
<proteinExistence type="predicted"/>
<accession>A0A382JJ50</accession>
<dbReference type="PROSITE" id="PS51125">
    <property type="entry name" value="NHL"/>
    <property type="match status" value="1"/>
</dbReference>
<dbReference type="InterPro" id="IPR015943">
    <property type="entry name" value="WD40/YVTN_repeat-like_dom_sf"/>
</dbReference>
<dbReference type="PROSITE" id="PS51318">
    <property type="entry name" value="TAT"/>
    <property type="match status" value="1"/>
</dbReference>
<dbReference type="Gene3D" id="2.130.10.10">
    <property type="entry name" value="YVTN repeat-like/Quinoprotein amine dehydrogenase"/>
    <property type="match status" value="1"/>
</dbReference>